<protein>
    <submittedName>
        <fullName evidence="1">Uncharacterized protein</fullName>
    </submittedName>
</protein>
<organism evidence="1">
    <name type="scientific">Aspergillus fumigatus</name>
    <name type="common">Neosartorya fumigata</name>
    <dbReference type="NCBI Taxonomy" id="746128"/>
    <lineage>
        <taxon>Eukaryota</taxon>
        <taxon>Fungi</taxon>
        <taxon>Dikarya</taxon>
        <taxon>Ascomycota</taxon>
        <taxon>Pezizomycotina</taxon>
        <taxon>Eurotiomycetes</taxon>
        <taxon>Eurotiomycetidae</taxon>
        <taxon>Eurotiales</taxon>
        <taxon>Aspergillaceae</taxon>
        <taxon>Aspergillus</taxon>
        <taxon>Aspergillus subgen. Fumigati</taxon>
    </lineage>
</organism>
<dbReference type="EMBL" id="BX649607">
    <property type="protein sequence ID" value="CAF32161.1"/>
    <property type="molecule type" value="Genomic_DNA"/>
</dbReference>
<dbReference type="AlphaFoldDB" id="Q6MY42"/>
<reference evidence="1" key="1">
    <citation type="journal article" date="2004" name="Fungal Genet. Biol.">
        <title>Insight into the genome of Aspergillus fumigatus: analysis of a 922 kb region encompassing the nitrate assimilation gene cluster.</title>
        <authorList>
            <person name="Pain A."/>
            <person name="Woodward J."/>
            <person name="Quail M.A."/>
            <person name="Anderson M.J."/>
            <person name="Clark R."/>
            <person name="Collins M."/>
            <person name="Fosker N."/>
            <person name="Fraser A."/>
            <person name="Harris D."/>
            <person name="Larke N."/>
            <person name="Murphy L."/>
            <person name="Humphray S."/>
            <person name="O'Neil S."/>
            <person name="Pertea M."/>
            <person name="Price C."/>
            <person name="Rabbinowitsch E."/>
            <person name="Rajandream M-A."/>
            <person name="Salzberg S."/>
            <person name="Saunders D."/>
            <person name="Seegar K."/>
            <person name="Sharp S."/>
            <person name="Warren T."/>
            <person name="Denning D.W."/>
            <person name="Barrell B."/>
            <person name="Hall N."/>
        </authorList>
    </citation>
    <scope>NUCLEOTIDE SEQUENCE</scope>
</reference>
<accession>Q6MY42</accession>
<sequence>MLIVSYLAFLYNEFLVQRLLALNSTGYSAALVDVSSTILSTVLTFGRQQEWAVDIHRDFIWTLLLYGFPSASVLLRALQMHASTSQLPSLYPRGILVRHLSVFISHLESMAGPDTANNAFFSRATRVFSRIMDEILAPEVVTTTESSAVDFVDDLDVSLFQDFEGVGLLDTMEVAKAARQPLPLAWINIVDPLRSPNRLNHDSVIKVSFLLTIRNHDSSDDVTTCRPRVKNAESSTYLVDPPDDQVDLWAVHLRVETAPHAPLASTAM</sequence>
<evidence type="ECO:0000313" key="1">
    <source>
        <dbReference type="EMBL" id="CAF32161.1"/>
    </source>
</evidence>
<name>Q6MY42_ASPFM</name>
<proteinExistence type="predicted"/>
<gene>
    <name evidence="1" type="ORF">AfA10A1.095c</name>
</gene>